<dbReference type="InterPro" id="IPR050263">
    <property type="entry name" value="Bact_Fimbrial_Adh_Pro"/>
</dbReference>
<dbReference type="SUPFAM" id="SSF49401">
    <property type="entry name" value="Bacterial adhesins"/>
    <property type="match status" value="1"/>
</dbReference>
<dbReference type="GO" id="GO:0009289">
    <property type="term" value="C:pilus"/>
    <property type="evidence" value="ECO:0007669"/>
    <property type="project" value="InterPro"/>
</dbReference>
<evidence type="ECO:0000313" key="1">
    <source>
        <dbReference type="EMBL" id="MBQ0270566.1"/>
    </source>
</evidence>
<accession>A0A8I2DDP4</accession>
<name>A0A8I2DDP4_9GAMM</name>
<dbReference type="Gene3D" id="2.60.40.1090">
    <property type="entry name" value="Fimbrial-type adhesion domain"/>
    <property type="match status" value="1"/>
</dbReference>
<dbReference type="AlphaFoldDB" id="A0A8I2DDP4"/>
<proteinExistence type="predicted"/>
<comment type="caution">
    <text evidence="1">The sequence shown here is derived from an EMBL/GenBank/DDBJ whole genome shotgun (WGS) entry which is preliminary data.</text>
</comment>
<dbReference type="EMBL" id="JAGKLY010000014">
    <property type="protein sequence ID" value="MBQ0270566.1"/>
    <property type="molecule type" value="Genomic_DNA"/>
</dbReference>
<gene>
    <name evidence="1" type="ORF">J7T18_19980</name>
</gene>
<reference evidence="1" key="1">
    <citation type="submission" date="2021-03" db="EMBL/GenBank/DDBJ databases">
        <authorList>
            <person name="Stanton E."/>
        </authorList>
    </citation>
    <scope>NUCLEOTIDE SEQUENCE</scope>
    <source>
        <strain evidence="1">2020EL-00113</strain>
    </source>
</reference>
<sequence length="197" mass="22571">MGGEIPPNKRLIMNKKYLLSLILLTNYNVVSAEYIIDGGIRGATVMQGYIVSAPCSIETNSQYQYIDYDSISTHSIEYSEIKKESRKSFTIRLNNCISEYDQENRKGIKIQFYAPQDTYADAIKLSGPKPGVLLYIYDVNHNLLSPNKSYSISNSSIYFDSKTKTSYLKYETEINTFNKEIEPGDYFVTIEFNISYD</sequence>
<dbReference type="InterPro" id="IPR008966">
    <property type="entry name" value="Adhesion_dom_sf"/>
</dbReference>
<dbReference type="GO" id="GO:0043709">
    <property type="term" value="P:cell adhesion involved in single-species biofilm formation"/>
    <property type="evidence" value="ECO:0007669"/>
    <property type="project" value="TreeGrafter"/>
</dbReference>
<evidence type="ECO:0000313" key="2">
    <source>
        <dbReference type="Proteomes" id="UP000674270"/>
    </source>
</evidence>
<dbReference type="PANTHER" id="PTHR33420:SF32">
    <property type="entry name" value="FIMBRIAL-LIKE PROTEIN"/>
    <property type="match status" value="1"/>
</dbReference>
<dbReference type="PANTHER" id="PTHR33420">
    <property type="entry name" value="FIMBRIAL SUBUNIT ELFA-RELATED"/>
    <property type="match status" value="1"/>
</dbReference>
<protein>
    <submittedName>
        <fullName evidence="1">Type 1 fimbrial protein</fullName>
    </submittedName>
</protein>
<dbReference type="Proteomes" id="UP000674270">
    <property type="component" value="Unassembled WGS sequence"/>
</dbReference>
<dbReference type="InterPro" id="IPR036937">
    <property type="entry name" value="Adhesion_dom_fimbrial_sf"/>
</dbReference>
<organism evidence="1 2">
    <name type="scientific">Providencia huaxiensis</name>
    <dbReference type="NCBI Taxonomy" id="2027290"/>
    <lineage>
        <taxon>Bacteria</taxon>
        <taxon>Pseudomonadati</taxon>
        <taxon>Pseudomonadota</taxon>
        <taxon>Gammaproteobacteria</taxon>
        <taxon>Enterobacterales</taxon>
        <taxon>Morganellaceae</taxon>
        <taxon>Providencia</taxon>
    </lineage>
</organism>